<dbReference type="Proteomes" id="UP000595498">
    <property type="component" value="Chromosome"/>
</dbReference>
<reference evidence="1 2" key="1">
    <citation type="submission" date="2021-01" db="EMBL/GenBank/DDBJ databases">
        <title>FDA dAtabase for Regulatory Grade micrObial Sequences (FDA-ARGOS): Supporting development and validation of Infectious Disease Dx tests.</title>
        <authorList>
            <person name="Sproer C."/>
            <person name="Gronow S."/>
            <person name="Severitt S."/>
            <person name="Schroder I."/>
            <person name="Tallon L."/>
            <person name="Sadzewicz L."/>
            <person name="Zhao X."/>
            <person name="Boylan J."/>
            <person name="Ott S."/>
            <person name="Bowen H."/>
            <person name="Vavikolanu K."/>
            <person name="Mehta A."/>
            <person name="Aluvathingal J."/>
            <person name="Nadendla S."/>
            <person name="Lowell S."/>
            <person name="Myers T."/>
            <person name="Yan Y."/>
            <person name="Sichtig H."/>
        </authorList>
    </citation>
    <scope>NUCLEOTIDE SEQUENCE [LARGE SCALE GENOMIC DNA]</scope>
    <source>
        <strain evidence="1 2">FDAARGOS_1141</strain>
    </source>
</reference>
<organism evidence="1 2">
    <name type="scientific">Sphingobacterium multivorum</name>
    <dbReference type="NCBI Taxonomy" id="28454"/>
    <lineage>
        <taxon>Bacteria</taxon>
        <taxon>Pseudomonadati</taxon>
        <taxon>Bacteroidota</taxon>
        <taxon>Sphingobacteriia</taxon>
        <taxon>Sphingobacteriales</taxon>
        <taxon>Sphingobacteriaceae</taxon>
        <taxon>Sphingobacterium</taxon>
    </lineage>
</organism>
<gene>
    <name evidence="1" type="ORF">I6I98_17710</name>
</gene>
<keyword evidence="2" id="KW-1185">Reference proteome</keyword>
<protein>
    <submittedName>
        <fullName evidence="1">Uncharacterized protein</fullName>
    </submittedName>
</protein>
<proteinExistence type="predicted"/>
<evidence type="ECO:0000313" key="2">
    <source>
        <dbReference type="Proteomes" id="UP000595498"/>
    </source>
</evidence>
<name>A0ABX7CJ18_SPHMU</name>
<dbReference type="EMBL" id="CP068224">
    <property type="protein sequence ID" value="QQT52098.1"/>
    <property type="molecule type" value="Genomic_DNA"/>
</dbReference>
<evidence type="ECO:0000313" key="1">
    <source>
        <dbReference type="EMBL" id="QQT52098.1"/>
    </source>
</evidence>
<sequence>MSKKITVTLLCDTCGNQDFDYNEDKTWVKCNSCDREYAGGIEELKEHNYKRIESAAQDHGNKLIEQMFLDMKRKFSGSKYIKFK</sequence>
<accession>A0ABX7CJ18</accession>